<feature type="domain" description="Tyrosine-protein kinase ephrin type A/B receptor-like" evidence="1">
    <location>
        <begin position="443"/>
        <end position="480"/>
    </location>
</feature>
<name>A0AAV0UU42_9STRA</name>
<gene>
    <name evidence="2" type="ORF">PDE001_LOCUS7305</name>
</gene>
<protein>
    <recommendedName>
        <fullName evidence="1">Tyrosine-protein kinase ephrin type A/B receptor-like domain-containing protein</fullName>
    </recommendedName>
</protein>
<dbReference type="InterPro" id="IPR011641">
    <property type="entry name" value="Tyr-kin_ephrin_A/B_rcpt-like"/>
</dbReference>
<evidence type="ECO:0000313" key="3">
    <source>
        <dbReference type="Proteomes" id="UP001162029"/>
    </source>
</evidence>
<dbReference type="InterPro" id="IPR009030">
    <property type="entry name" value="Growth_fac_rcpt_cys_sf"/>
</dbReference>
<accession>A0AAV0UU42</accession>
<dbReference type="PANTHER" id="PTHR46967">
    <property type="entry name" value="INSULIN-LIKE GROWTH FACTOR BINDING PROTEIN,N-TERMINAL"/>
    <property type="match status" value="1"/>
</dbReference>
<dbReference type="SUPFAM" id="SSF52058">
    <property type="entry name" value="L domain-like"/>
    <property type="match status" value="1"/>
</dbReference>
<reference evidence="2" key="1">
    <citation type="submission" date="2022-12" db="EMBL/GenBank/DDBJ databases">
        <authorList>
            <person name="Webb A."/>
        </authorList>
    </citation>
    <scope>NUCLEOTIDE SEQUENCE</scope>
    <source>
        <strain evidence="2">Pd1</strain>
    </source>
</reference>
<feature type="domain" description="Tyrosine-protein kinase ephrin type A/B receptor-like" evidence="1">
    <location>
        <begin position="932"/>
        <end position="962"/>
    </location>
</feature>
<dbReference type="Gene3D" id="3.80.10.10">
    <property type="entry name" value="Ribonuclease Inhibitor"/>
    <property type="match status" value="2"/>
</dbReference>
<sequence>MKMMSPFIDLEALAQEAAKETTEDTVAARSVDTTYPLASVELNALLQMYRDCRSHQSTKLRTWCIGNDEDPLLHENYHGEKHCPRGILTHPCTGRVLHSNRSVNKDDVEFLWRWKGIQCDIYTDPTTVTHIYLSGEGLTCELANVDLSVMVSLEQLDLSDNQLHGRLPAWLGDMTVLRLLNVANNKLTGDIPPSFAGNDALELINFSGNSLSASTLQFFDAFHRLQHLDLSSNKFAIELSSNLFSSPFLRTINLSDNAFDGELAQLPIFQSIESFDVSSNLLTGTIPPELSLWGREDPHDPDESSSVAIINLSNNFFTGDLPVLSNQSVLQQWDVHSNNFGGFLLDFPPSLLDFIKPSMFDGNAFLCPIPVALLPSNLTCICGNGHTITSDVVVESSRHEKVAARVPANRAIELCELCQEGLYSNATTKQKCHPCPAGAVPSKEADHCKPCLPGSFSNVSGAQFCSPCSHGKFADSIGATLCSPCNPGQFAADQGSTKCAKCPVGTYSGSKEEKVCTPCPAGTYASAEGEAECLMCSKGTYQDVPRSAECKACPIGYIAPHQGHVKCSPCSPGSFFDALQATCTICPAGTFTGTPAQTECIKCENGTVAEGLGNDKCLGVAIPGSGYTTTNTALKCGSGTFNDGTWRTCQSCLPGTFAPNRGVRMCSSCAKGSFASNKGSSYCNMAPPGSFVQLEGAIRAEPCPPNHYAAKNGSITCTKCLLPSFSFLPGGSKCILAKPGEVYDHVTWPSFALSLAGVKQQDFLTKRSKASPLDVLIQTWTDTLTSYSGLNCSLHVLRVHQPLGSAELTEIIVAVEITTPLSPKTRTDNTLEKGVSDAIHQATEAAESALNDLFDELNGSDTGGQKDIDQVANLMRSNSFQNALVRQFSRTNLLTGALPLSMVNVSMVKPLFSSTRTVACAAGTFFTVIGNVKRMCQLCPVGYYSSTSGALKCKPCPRGTFSAEKGLKSCKLCPLGADAAPGASSCVECSWLTYECKGFWQDLIIAVGIAARLVHFLYKRMRRFCMGDQAQGQQDDSVALMAAIRAHGRTLDGLRYAPMGMVSADTMLGIFPATTENAP</sequence>
<dbReference type="InterPro" id="IPR032675">
    <property type="entry name" value="LRR_dom_sf"/>
</dbReference>
<dbReference type="EMBL" id="CANTFM010001467">
    <property type="protein sequence ID" value="CAI5739798.1"/>
    <property type="molecule type" value="Genomic_DNA"/>
</dbReference>
<feature type="domain" description="Tyrosine-protein kinase ephrin type A/B receptor-like" evidence="1">
    <location>
        <begin position="573"/>
        <end position="610"/>
    </location>
</feature>
<organism evidence="2 3">
    <name type="scientific">Peronospora destructor</name>
    <dbReference type="NCBI Taxonomy" id="86335"/>
    <lineage>
        <taxon>Eukaryota</taxon>
        <taxon>Sar</taxon>
        <taxon>Stramenopiles</taxon>
        <taxon>Oomycota</taxon>
        <taxon>Peronosporomycetes</taxon>
        <taxon>Peronosporales</taxon>
        <taxon>Peronosporaceae</taxon>
        <taxon>Peronospora</taxon>
    </lineage>
</organism>
<evidence type="ECO:0000313" key="2">
    <source>
        <dbReference type="EMBL" id="CAI5739798.1"/>
    </source>
</evidence>
<feature type="domain" description="Tyrosine-protein kinase ephrin type A/B receptor-like" evidence="1">
    <location>
        <begin position="505"/>
        <end position="547"/>
    </location>
</feature>
<proteinExistence type="predicted"/>
<dbReference type="Gene3D" id="2.10.50.10">
    <property type="entry name" value="Tumor Necrosis Factor Receptor, subunit A, domain 2"/>
    <property type="match status" value="5"/>
</dbReference>
<comment type="caution">
    <text evidence="2">The sequence shown here is derived from an EMBL/GenBank/DDBJ whole genome shotgun (WGS) entry which is preliminary data.</text>
</comment>
<dbReference type="Proteomes" id="UP001162029">
    <property type="component" value="Unassembled WGS sequence"/>
</dbReference>
<dbReference type="PANTHER" id="PTHR46967:SF2">
    <property type="entry name" value="SUSHI, VON WILLEBRAND FACTOR TYPE A, EGF AND PENTRAXIN DOMAIN-CONTAINING PROTEIN 1-LIKE"/>
    <property type="match status" value="1"/>
</dbReference>
<dbReference type="Pfam" id="PF00560">
    <property type="entry name" value="LRR_1"/>
    <property type="match status" value="1"/>
</dbReference>
<evidence type="ECO:0000259" key="1">
    <source>
        <dbReference type="Pfam" id="PF07699"/>
    </source>
</evidence>
<dbReference type="Pfam" id="PF07699">
    <property type="entry name" value="Ephrin_rec_like"/>
    <property type="match status" value="4"/>
</dbReference>
<dbReference type="AlphaFoldDB" id="A0AAV0UU42"/>
<dbReference type="SUPFAM" id="SSF57184">
    <property type="entry name" value="Growth factor receptor domain"/>
    <property type="match status" value="4"/>
</dbReference>
<dbReference type="InterPro" id="IPR001611">
    <property type="entry name" value="Leu-rich_rpt"/>
</dbReference>
<dbReference type="Pfam" id="PF13855">
    <property type="entry name" value="LRR_8"/>
    <property type="match status" value="1"/>
</dbReference>
<dbReference type="SMART" id="SM01411">
    <property type="entry name" value="Ephrin_rec_like"/>
    <property type="match status" value="7"/>
</dbReference>
<keyword evidence="3" id="KW-1185">Reference proteome</keyword>